<feature type="compositionally biased region" description="Basic and acidic residues" evidence="1">
    <location>
        <begin position="148"/>
        <end position="158"/>
    </location>
</feature>
<organism evidence="5 8">
    <name type="scientific">Rotaria socialis</name>
    <dbReference type="NCBI Taxonomy" id="392032"/>
    <lineage>
        <taxon>Eukaryota</taxon>
        <taxon>Metazoa</taxon>
        <taxon>Spiralia</taxon>
        <taxon>Gnathifera</taxon>
        <taxon>Rotifera</taxon>
        <taxon>Eurotatoria</taxon>
        <taxon>Bdelloidea</taxon>
        <taxon>Philodinida</taxon>
        <taxon>Philodinidae</taxon>
        <taxon>Rotaria</taxon>
    </lineage>
</organism>
<dbReference type="Proteomes" id="UP000663838">
    <property type="component" value="Unassembled WGS sequence"/>
</dbReference>
<dbReference type="EMBL" id="CAJOBR010005239">
    <property type="protein sequence ID" value="CAF4811494.1"/>
    <property type="molecule type" value="Genomic_DNA"/>
</dbReference>
<protein>
    <submittedName>
        <fullName evidence="5">Uncharacterized protein</fullName>
    </submittedName>
</protein>
<evidence type="ECO:0000313" key="5">
    <source>
        <dbReference type="EMBL" id="CAF4357181.1"/>
    </source>
</evidence>
<sequence length="158" mass="18540">MDLNKKYENSTEEIRRIRKTNDKIQKITYASTKAQKYDHVINETVEKLLAVTYDRENLLIGLLPPSPTIFLCRLIRRLYSTDEIVEGVKEHPRLLLINETVCAGYYSSDTNKFDVFWTTQGIKTLQGQARLQKSRNKKNQVNQNEDLIDNKNDERNFD</sequence>
<evidence type="ECO:0000313" key="3">
    <source>
        <dbReference type="EMBL" id="CAF3430520.1"/>
    </source>
</evidence>
<dbReference type="EMBL" id="CAJOBQ010000447">
    <property type="protein sequence ID" value="CAF4357181.1"/>
    <property type="molecule type" value="Genomic_DNA"/>
</dbReference>
<dbReference type="Proteomes" id="UP000663872">
    <property type="component" value="Unassembled WGS sequence"/>
</dbReference>
<accession>A0A820LH08</accession>
<feature type="region of interest" description="Disordered" evidence="1">
    <location>
        <begin position="133"/>
        <end position="158"/>
    </location>
</feature>
<dbReference type="Proteomes" id="UP000663865">
    <property type="component" value="Unassembled WGS sequence"/>
</dbReference>
<dbReference type="EMBL" id="CAJNYV010000039">
    <property type="protein sequence ID" value="CAF3330654.1"/>
    <property type="molecule type" value="Genomic_DNA"/>
</dbReference>
<reference evidence="5" key="1">
    <citation type="submission" date="2021-02" db="EMBL/GenBank/DDBJ databases">
        <authorList>
            <person name="Nowell W R."/>
        </authorList>
    </citation>
    <scope>NUCLEOTIDE SEQUENCE</scope>
</reference>
<dbReference type="EMBL" id="CAJOBS010000995">
    <property type="protein sequence ID" value="CAF4672368.1"/>
    <property type="molecule type" value="Genomic_DNA"/>
</dbReference>
<comment type="caution">
    <text evidence="5">The sequence shown here is derived from an EMBL/GenBank/DDBJ whole genome shotgun (WGS) entry which is preliminary data.</text>
</comment>
<name>A0A820LH08_9BILA</name>
<proteinExistence type="predicted"/>
<evidence type="ECO:0000256" key="1">
    <source>
        <dbReference type="SAM" id="MobiDB-lite"/>
    </source>
</evidence>
<evidence type="ECO:0000313" key="4">
    <source>
        <dbReference type="EMBL" id="CAF3747340.1"/>
    </source>
</evidence>
<evidence type="ECO:0000313" key="6">
    <source>
        <dbReference type="EMBL" id="CAF4672368.1"/>
    </source>
</evidence>
<dbReference type="Proteomes" id="UP000663862">
    <property type="component" value="Unassembled WGS sequence"/>
</dbReference>
<evidence type="ECO:0000313" key="7">
    <source>
        <dbReference type="EMBL" id="CAF4811494.1"/>
    </source>
</evidence>
<gene>
    <name evidence="3" type="ORF">FME351_LOCUS11773</name>
    <name evidence="4" type="ORF">GRG538_LOCUS31197</name>
    <name evidence="2" type="ORF">KIK155_LOCUS1578</name>
    <name evidence="7" type="ORF">QYT958_LOCUS24498</name>
    <name evidence="6" type="ORF">TOA249_LOCUS15345</name>
    <name evidence="5" type="ORF">TSG867_LOCUS9954</name>
</gene>
<dbReference type="EMBL" id="CAJNYU010001378">
    <property type="protein sequence ID" value="CAF3430520.1"/>
    <property type="molecule type" value="Genomic_DNA"/>
</dbReference>
<evidence type="ECO:0000313" key="8">
    <source>
        <dbReference type="Proteomes" id="UP000663862"/>
    </source>
</evidence>
<dbReference type="Proteomes" id="UP000663848">
    <property type="component" value="Unassembled WGS sequence"/>
</dbReference>
<evidence type="ECO:0000313" key="2">
    <source>
        <dbReference type="EMBL" id="CAF3330654.1"/>
    </source>
</evidence>
<dbReference type="Proteomes" id="UP000663869">
    <property type="component" value="Unassembled WGS sequence"/>
</dbReference>
<dbReference type="AlphaFoldDB" id="A0A820LH08"/>
<dbReference type="EMBL" id="CAJNYT010005471">
    <property type="protein sequence ID" value="CAF3747340.1"/>
    <property type="molecule type" value="Genomic_DNA"/>
</dbReference>